<keyword evidence="7" id="KW-0460">Magnesium</keyword>
<dbReference type="EMBL" id="FMYK01000002">
    <property type="protein sequence ID" value="SDB94531.1"/>
    <property type="molecule type" value="Genomic_DNA"/>
</dbReference>
<dbReference type="GO" id="GO:0046872">
    <property type="term" value="F:metal ion binding"/>
    <property type="evidence" value="ECO:0007669"/>
    <property type="project" value="UniProtKB-KW"/>
</dbReference>
<feature type="domain" description="DNA/RNA non-specific endonuclease/pyrophosphatase/phosphodiesterase" evidence="12">
    <location>
        <begin position="46"/>
        <end position="237"/>
    </location>
</feature>
<dbReference type="AlphaFoldDB" id="A0A1G6HK11"/>
<dbReference type="Pfam" id="PF01223">
    <property type="entry name" value="Endonuclease_NS"/>
    <property type="match status" value="1"/>
</dbReference>
<feature type="binding site" evidence="9">
    <location>
        <position position="139"/>
    </location>
    <ligand>
        <name>Mg(2+)</name>
        <dbReference type="ChEBI" id="CHEBI:18420"/>
        <note>catalytic</note>
    </ligand>
</feature>
<evidence type="ECO:0000256" key="10">
    <source>
        <dbReference type="RuleBase" id="RU366055"/>
    </source>
</evidence>
<dbReference type="InterPro" id="IPR040255">
    <property type="entry name" value="Non-specific_endonuclease"/>
</dbReference>
<dbReference type="InterPro" id="IPR018524">
    <property type="entry name" value="DNA/RNA_endonuclease_AS"/>
</dbReference>
<evidence type="ECO:0000256" key="5">
    <source>
        <dbReference type="ARBA" id="ARBA00022759"/>
    </source>
</evidence>
<organism evidence="13 14">
    <name type="scientific">Acinetobacter marinus</name>
    <dbReference type="NCBI Taxonomy" id="281375"/>
    <lineage>
        <taxon>Bacteria</taxon>
        <taxon>Pseudomonadati</taxon>
        <taxon>Pseudomonadota</taxon>
        <taxon>Gammaproteobacteria</taxon>
        <taxon>Moraxellales</taxon>
        <taxon>Moraxellaceae</taxon>
        <taxon>Acinetobacter</taxon>
    </lineage>
</organism>
<accession>A0A1G6HK11</accession>
<evidence type="ECO:0000256" key="9">
    <source>
        <dbReference type="PIRSR" id="PIRSR640255-2"/>
    </source>
</evidence>
<keyword evidence="14" id="KW-1185">Reference proteome</keyword>
<evidence type="ECO:0000259" key="12">
    <source>
        <dbReference type="SMART" id="SM00892"/>
    </source>
</evidence>
<evidence type="ECO:0000256" key="3">
    <source>
        <dbReference type="ARBA" id="ARBA00022722"/>
    </source>
</evidence>
<feature type="active site" description="Proton acceptor" evidence="8">
    <location>
        <position position="109"/>
    </location>
</feature>
<gene>
    <name evidence="13" type="ORF">SAMN05421749_102335</name>
</gene>
<keyword evidence="6 10" id="KW-0378">Hydrolase</keyword>
<comment type="similarity">
    <text evidence="2 10">Belongs to the DNA/RNA non-specific endonuclease family.</text>
</comment>
<keyword evidence="5 10" id="KW-0255">Endonuclease</keyword>
<dbReference type="SMART" id="SM00477">
    <property type="entry name" value="NUC"/>
    <property type="match status" value="1"/>
</dbReference>
<feature type="domain" description="ENPP1-3/EXOG-like endonuclease/phosphodiesterase" evidence="11">
    <location>
        <begin position="47"/>
        <end position="237"/>
    </location>
</feature>
<evidence type="ECO:0000256" key="7">
    <source>
        <dbReference type="ARBA" id="ARBA00022842"/>
    </source>
</evidence>
<proteinExistence type="inferred from homology"/>
<dbReference type="EC" id="3.1.30.-" evidence="10"/>
<evidence type="ECO:0000256" key="2">
    <source>
        <dbReference type="ARBA" id="ARBA00010052"/>
    </source>
</evidence>
<dbReference type="InterPro" id="IPR020821">
    <property type="entry name" value="ENPP1-3/EXOG-like_nuc-like"/>
</dbReference>
<dbReference type="GO" id="GO:0016787">
    <property type="term" value="F:hydrolase activity"/>
    <property type="evidence" value="ECO:0007669"/>
    <property type="project" value="UniProtKB-KW"/>
</dbReference>
<dbReference type="PROSITE" id="PS01070">
    <property type="entry name" value="NUCLEASE_NON_SPEC"/>
    <property type="match status" value="1"/>
</dbReference>
<dbReference type="PANTHER" id="PTHR13966">
    <property type="entry name" value="ENDONUCLEASE RELATED"/>
    <property type="match status" value="1"/>
</dbReference>
<evidence type="ECO:0000313" key="13">
    <source>
        <dbReference type="EMBL" id="SDB94531.1"/>
    </source>
</evidence>
<reference evidence="14" key="1">
    <citation type="submission" date="2016-09" db="EMBL/GenBank/DDBJ databases">
        <authorList>
            <person name="Varghese N."/>
            <person name="Submissions S."/>
        </authorList>
    </citation>
    <scope>NUCLEOTIDE SEQUENCE [LARGE SCALE GENOMIC DNA]</scope>
    <source>
        <strain evidence="14">ANC 3699</strain>
    </source>
</reference>
<keyword evidence="4 9" id="KW-0479">Metal-binding</keyword>
<protein>
    <recommendedName>
        <fullName evidence="10">Endonuclease</fullName>
        <ecNumber evidence="10">3.1.30.-</ecNumber>
    </recommendedName>
</protein>
<evidence type="ECO:0000313" key="14">
    <source>
        <dbReference type="Proteomes" id="UP000242317"/>
    </source>
</evidence>
<dbReference type="InterPro" id="IPR044929">
    <property type="entry name" value="DNA/RNA_non-sp_Endonuclease_sf"/>
</dbReference>
<keyword evidence="3 10" id="KW-0540">Nuclease</keyword>
<evidence type="ECO:0000259" key="11">
    <source>
        <dbReference type="SMART" id="SM00477"/>
    </source>
</evidence>
<dbReference type="GO" id="GO:0004519">
    <property type="term" value="F:endonuclease activity"/>
    <property type="evidence" value="ECO:0007669"/>
    <property type="project" value="UniProtKB-UniRule"/>
</dbReference>
<sequence length="361" mass="41208">MVFALPQLNAGQYLPFHQELCLDQFYAQAAPELINQKLAVNSYPLCNQGFSVNYSGVSKTPIWVAEKLTPERLSIRIKREDNFHEDSRLPVSIQATLDDYRGSGYDRGHMAPNADMNNKNSQYQSFALSNIVPQASDNNQNTWREIEEATRAMVSKYKLDGYIITGPAYLEPTVRYVKKGHDVLVPSHVFKAIYFPRIGLASAYLSPNDSTRQAQVMSICALEEKIGINLFPRVDEQSKRQVYQLPRRTNQVKAKKHPQYLNTDMHSQCAPTVEAEQILATQKTFVKNQSHDNEITNLKNIDLKSLDLKTLEKMVSEGKLSHEVIEQLPSSQKESRQEYGVSMNKWLLAVIRWLKLNNSQE</sequence>
<dbReference type="Gene3D" id="3.40.570.10">
    <property type="entry name" value="Extracellular Endonuclease, subunit A"/>
    <property type="match status" value="1"/>
</dbReference>
<dbReference type="PANTHER" id="PTHR13966:SF5">
    <property type="entry name" value="ENDONUCLEASE G, MITOCHONDRIAL"/>
    <property type="match status" value="1"/>
</dbReference>
<evidence type="ECO:0000256" key="4">
    <source>
        <dbReference type="ARBA" id="ARBA00022723"/>
    </source>
</evidence>
<dbReference type="InterPro" id="IPR044925">
    <property type="entry name" value="His-Me_finger_sf"/>
</dbReference>
<evidence type="ECO:0000256" key="6">
    <source>
        <dbReference type="ARBA" id="ARBA00022801"/>
    </source>
</evidence>
<dbReference type="Proteomes" id="UP000242317">
    <property type="component" value="Unassembled WGS sequence"/>
</dbReference>
<evidence type="ECO:0000256" key="8">
    <source>
        <dbReference type="PIRSR" id="PIRSR640255-1"/>
    </source>
</evidence>
<evidence type="ECO:0000256" key="1">
    <source>
        <dbReference type="ARBA" id="ARBA00001946"/>
    </source>
</evidence>
<name>A0A1G6HK11_9GAMM</name>
<dbReference type="GO" id="GO:0003676">
    <property type="term" value="F:nucleic acid binding"/>
    <property type="evidence" value="ECO:0007669"/>
    <property type="project" value="InterPro"/>
</dbReference>
<dbReference type="InterPro" id="IPR001604">
    <property type="entry name" value="Endo_G_ENPP1-like_dom"/>
</dbReference>
<dbReference type="SMART" id="SM00892">
    <property type="entry name" value="Endonuclease_NS"/>
    <property type="match status" value="1"/>
</dbReference>
<comment type="cofactor">
    <cofactor evidence="1 10">
        <name>Mg(2+)</name>
        <dbReference type="ChEBI" id="CHEBI:18420"/>
    </cofactor>
</comment>
<dbReference type="SUPFAM" id="SSF54060">
    <property type="entry name" value="His-Me finger endonucleases"/>
    <property type="match status" value="1"/>
</dbReference>